<gene>
    <name evidence="6" type="ORF">H7C18_34240</name>
</gene>
<dbReference type="Pfam" id="PF09261">
    <property type="entry name" value="Alpha-mann_mid"/>
    <property type="match status" value="1"/>
</dbReference>
<dbReference type="InterPro" id="IPR011330">
    <property type="entry name" value="Glyco_hydro/deAcase_b/a-brl"/>
</dbReference>
<dbReference type="Pfam" id="PF17677">
    <property type="entry name" value="Glyco_hydro38C2"/>
    <property type="match status" value="1"/>
</dbReference>
<evidence type="ECO:0000259" key="5">
    <source>
        <dbReference type="SMART" id="SM00872"/>
    </source>
</evidence>
<comment type="similarity">
    <text evidence="1">Belongs to the glycosyl hydrolase 38 family.</text>
</comment>
<dbReference type="Pfam" id="PF22907">
    <property type="entry name" value="Ams1-like_1st"/>
    <property type="match status" value="1"/>
</dbReference>
<sequence>MQMRKEWLYRVEKLLKSRNEYVYTKVMPVELAFVATDDHLSCEEAAALPFEPIRSGDPWGRDWQYAWFRATVTIPEEAAGKRAVVRADLGSEATLFVNGSAAGAFDLQHDDALLSRNAAAGDSYHVLAEAYAGHSGRRPLLGDAFLCAVEEEVYQFYIDLECLYQVRNHVDADSLRTADIDRCLREVTSAIDLGGTPAERAVSAARCRQIMAPVLACVNGSTSPLLYLMGQSHLDIAWLWPIEETKRKIARTMSNQLALMEEYPDYRYVQSQPYLFQLAKTYYPELYERIRQAVREGRIIPEGGMWVEPDTNLPGGESLIRQAMHGQRFFKEEFGVDNRMLWLPDVFGYSGNLPQIMQGCGLTYFASVKMFQTYENIVDPFPYNTFMWEGIDGTQVLTHLLDYGDFPIRVNPSFLIKQWNERVQKDGIATRLVQFGHGDGGGGANRDDLEFLKRLENLEGVPRTKHGSPIEYFEDQASRGLPDAKYVGELYYPAHRGTYTTQAALKRLNRKSEIGLREAELWGTAALLLRKREYAYDEADRLWKGLLLHQFHDILPGTSIHRVNEEARAELLRIHESIDKSVAGTQAALADGDAEEATFFNSLSWDRTDIVALPDGLAAGLAGSRSNLQRYEGRTYAEVGVPSMGWEVCSFDRAGTDACDHPCLSVSPTHLENEYVAVRLNAGGEIISIFDKESGIEWAAGRGNALSLYRDDPSAFDAWEIDRRYRESKADMVAEANVSVTAEGPLFANIRVEKRLNESTLIQNIRLRKGSRRVEFHTTVDWREKNKLLKVDFPVNLHANESLQEIQFGYVKRPNHASRPHDADRFEVCHHKWAALAEPNRGFALLNDCKYGISVTGNVMSLTLLRSPAFPDEVSDQGTHEFTYAFLVWNGSFFESPVVREAYELNVPVLVQPKGSGLAGFSLLRASAPNIVIETVKPAEDRSEDVVIRLYECKGAGTDCHLQAGFPLERVYETDMLEHPKRELHPNGDRLDLSFRPFEVKTVRVANASRTGLQ</sequence>
<dbReference type="GO" id="GO:0006013">
    <property type="term" value="P:mannose metabolic process"/>
    <property type="evidence" value="ECO:0007669"/>
    <property type="project" value="InterPro"/>
</dbReference>
<accession>A0A7X0SXY2</accession>
<dbReference type="InterPro" id="IPR011682">
    <property type="entry name" value="Glyco_hydro_38_C"/>
</dbReference>
<dbReference type="InterPro" id="IPR011013">
    <property type="entry name" value="Gal_mutarotase_sf_dom"/>
</dbReference>
<name>A0A7X0SXY2_9BACL</name>
<evidence type="ECO:0000256" key="1">
    <source>
        <dbReference type="ARBA" id="ARBA00009792"/>
    </source>
</evidence>
<dbReference type="SUPFAM" id="SSF88713">
    <property type="entry name" value="Glycoside hydrolase/deacetylase"/>
    <property type="match status" value="1"/>
</dbReference>
<dbReference type="InterPro" id="IPR015341">
    <property type="entry name" value="Glyco_hydro_38_cen"/>
</dbReference>
<dbReference type="PANTHER" id="PTHR46017">
    <property type="entry name" value="ALPHA-MANNOSIDASE 2C1"/>
    <property type="match status" value="1"/>
</dbReference>
<reference evidence="6 7" key="1">
    <citation type="submission" date="2020-08" db="EMBL/GenBank/DDBJ databases">
        <title>Cohnella phylogeny.</title>
        <authorList>
            <person name="Dunlap C."/>
        </authorList>
    </citation>
    <scope>NUCLEOTIDE SEQUENCE [LARGE SCALE GENOMIC DNA]</scope>
    <source>
        <strain evidence="6 7">CBP 2801</strain>
    </source>
</reference>
<dbReference type="Pfam" id="PF01074">
    <property type="entry name" value="Glyco_hydro_38N"/>
    <property type="match status" value="1"/>
</dbReference>
<dbReference type="EMBL" id="JACJVO010000065">
    <property type="protein sequence ID" value="MBB6735978.1"/>
    <property type="molecule type" value="Genomic_DNA"/>
</dbReference>
<dbReference type="InterPro" id="IPR037094">
    <property type="entry name" value="Glyco_hydro_38_cen_sf"/>
</dbReference>
<dbReference type="Gene3D" id="3.20.110.10">
    <property type="entry name" value="Glycoside hydrolase 38, N terminal domain"/>
    <property type="match status" value="1"/>
</dbReference>
<comment type="caution">
    <text evidence="6">The sequence shown here is derived from an EMBL/GenBank/DDBJ whole genome shotgun (WGS) entry which is preliminary data.</text>
</comment>
<dbReference type="Gene3D" id="2.70.98.30">
    <property type="entry name" value="Golgi alpha-mannosidase II, domain 4"/>
    <property type="match status" value="1"/>
</dbReference>
<dbReference type="GO" id="GO:0046872">
    <property type="term" value="F:metal ion binding"/>
    <property type="evidence" value="ECO:0007669"/>
    <property type="project" value="UniProtKB-KW"/>
</dbReference>
<dbReference type="GO" id="GO:0004559">
    <property type="term" value="F:alpha-mannosidase activity"/>
    <property type="evidence" value="ECO:0007669"/>
    <property type="project" value="InterPro"/>
</dbReference>
<dbReference type="SUPFAM" id="SSF88688">
    <property type="entry name" value="Families 57/38 glycoside transferase middle domain"/>
    <property type="match status" value="1"/>
</dbReference>
<dbReference type="CDD" id="cd10789">
    <property type="entry name" value="GH38N_AMII_ER_cytosolic"/>
    <property type="match status" value="1"/>
</dbReference>
<dbReference type="InterPro" id="IPR027291">
    <property type="entry name" value="Glyco_hydro_38_N_sf"/>
</dbReference>
<keyword evidence="3" id="KW-0378">Hydrolase</keyword>
<dbReference type="PANTHER" id="PTHR46017:SF1">
    <property type="entry name" value="ALPHA-MANNOSIDASE 2C1"/>
    <property type="match status" value="1"/>
</dbReference>
<dbReference type="SMART" id="SM00872">
    <property type="entry name" value="Alpha-mann_mid"/>
    <property type="match status" value="1"/>
</dbReference>
<keyword evidence="4" id="KW-0326">Glycosidase</keyword>
<evidence type="ECO:0000256" key="4">
    <source>
        <dbReference type="ARBA" id="ARBA00023295"/>
    </source>
</evidence>
<feature type="domain" description="Glycoside hydrolase family 38 central" evidence="5">
    <location>
        <begin position="493"/>
        <end position="571"/>
    </location>
</feature>
<dbReference type="InterPro" id="IPR041147">
    <property type="entry name" value="GH38_C"/>
</dbReference>
<dbReference type="GO" id="GO:0030246">
    <property type="term" value="F:carbohydrate binding"/>
    <property type="evidence" value="ECO:0007669"/>
    <property type="project" value="InterPro"/>
</dbReference>
<evidence type="ECO:0000313" key="7">
    <source>
        <dbReference type="Proteomes" id="UP000564644"/>
    </source>
</evidence>
<dbReference type="FunFam" id="1.20.1270.50:FF:000004">
    <property type="entry name" value="alpha-mannosidase 2C1 isoform X1"/>
    <property type="match status" value="1"/>
</dbReference>
<dbReference type="AlphaFoldDB" id="A0A7X0SXY2"/>
<dbReference type="GO" id="GO:0009313">
    <property type="term" value="P:oligosaccharide catabolic process"/>
    <property type="evidence" value="ECO:0007669"/>
    <property type="project" value="TreeGrafter"/>
</dbReference>
<dbReference type="Gene3D" id="2.60.40.2220">
    <property type="match status" value="1"/>
</dbReference>
<dbReference type="InterPro" id="IPR028995">
    <property type="entry name" value="Glyco_hydro_57/38_cen_sf"/>
</dbReference>
<protein>
    <submittedName>
        <fullName evidence="6">Alpha-mannosidase</fullName>
    </submittedName>
</protein>
<dbReference type="InterPro" id="IPR000602">
    <property type="entry name" value="Glyco_hydro_38_N"/>
</dbReference>
<dbReference type="InterPro" id="IPR054723">
    <property type="entry name" value="Ams1-like_N"/>
</dbReference>
<dbReference type="Proteomes" id="UP000564644">
    <property type="component" value="Unassembled WGS sequence"/>
</dbReference>
<organism evidence="6 7">
    <name type="scientific">Cohnella zeiphila</name>
    <dbReference type="NCBI Taxonomy" id="2761120"/>
    <lineage>
        <taxon>Bacteria</taxon>
        <taxon>Bacillati</taxon>
        <taxon>Bacillota</taxon>
        <taxon>Bacilli</taxon>
        <taxon>Bacillales</taxon>
        <taxon>Paenibacillaceae</taxon>
        <taxon>Cohnella</taxon>
    </lineage>
</organism>
<dbReference type="SUPFAM" id="SSF74650">
    <property type="entry name" value="Galactose mutarotase-like"/>
    <property type="match status" value="1"/>
</dbReference>
<dbReference type="Pfam" id="PF07748">
    <property type="entry name" value="Glyco_hydro_38C"/>
    <property type="match status" value="1"/>
</dbReference>
<proteinExistence type="inferred from homology"/>
<evidence type="ECO:0000313" key="6">
    <source>
        <dbReference type="EMBL" id="MBB6735978.1"/>
    </source>
</evidence>
<keyword evidence="2" id="KW-0479">Metal-binding</keyword>
<evidence type="ECO:0000256" key="2">
    <source>
        <dbReference type="ARBA" id="ARBA00022723"/>
    </source>
</evidence>
<evidence type="ECO:0000256" key="3">
    <source>
        <dbReference type="ARBA" id="ARBA00022801"/>
    </source>
</evidence>
<keyword evidence="7" id="KW-1185">Reference proteome</keyword>
<dbReference type="Gene3D" id="1.20.1270.50">
    <property type="entry name" value="Glycoside hydrolase family 38, central domain"/>
    <property type="match status" value="1"/>
</dbReference>